<dbReference type="EMBL" id="MAXA01000213">
    <property type="protein sequence ID" value="OHV28213.1"/>
    <property type="molecule type" value="Genomic_DNA"/>
</dbReference>
<keyword evidence="1" id="KW-0812">Transmembrane</keyword>
<gene>
    <name evidence="2" type="ORF">BBK14_03330</name>
</gene>
<comment type="caution">
    <text evidence="2">The sequence shown here is derived from an EMBL/GenBank/DDBJ whole genome shotgun (WGS) entry which is preliminary data.</text>
</comment>
<keyword evidence="1" id="KW-1133">Transmembrane helix</keyword>
<name>A0A1S1PZX7_9ACTN</name>
<sequence length="74" mass="7744">MTGVLLLFAHLVLTVGSLGVLVLCALRLWGKVRATKNAAMDLKDHAAELATKAAELAGRLESTEVSSRLASRAG</sequence>
<proteinExistence type="predicted"/>
<protein>
    <submittedName>
        <fullName evidence="2">Uncharacterized protein</fullName>
    </submittedName>
</protein>
<dbReference type="RefSeq" id="WP_071063543.1">
    <property type="nucleotide sequence ID" value="NZ_JBFLUH010000081.1"/>
</dbReference>
<reference evidence="3" key="1">
    <citation type="submission" date="2016-07" db="EMBL/GenBank/DDBJ databases">
        <title>Frankia sp. NRRL B-16219 Genome sequencing.</title>
        <authorList>
            <person name="Ghodhbane-Gtari F."/>
            <person name="Swanson E."/>
            <person name="Gueddou A."/>
            <person name="Louati M."/>
            <person name="Nouioui I."/>
            <person name="Hezbri K."/>
            <person name="Abebe-Akele F."/>
            <person name="Simpson S."/>
            <person name="Morris K."/>
            <person name="Thomas K."/>
            <person name="Gtari M."/>
            <person name="Tisa L.S."/>
        </authorList>
    </citation>
    <scope>NUCLEOTIDE SEQUENCE [LARGE SCALE GENOMIC DNA]</scope>
    <source>
        <strain evidence="3">NRRL B-16219</strain>
    </source>
</reference>
<accession>A0A1S1PZX7</accession>
<dbReference type="AlphaFoldDB" id="A0A1S1PZX7"/>
<organism evidence="2 3">
    <name type="scientific">Parafrankia soli</name>
    <dbReference type="NCBI Taxonomy" id="2599596"/>
    <lineage>
        <taxon>Bacteria</taxon>
        <taxon>Bacillati</taxon>
        <taxon>Actinomycetota</taxon>
        <taxon>Actinomycetes</taxon>
        <taxon>Frankiales</taxon>
        <taxon>Frankiaceae</taxon>
        <taxon>Parafrankia</taxon>
    </lineage>
</organism>
<feature type="transmembrane region" description="Helical" evidence="1">
    <location>
        <begin position="6"/>
        <end position="30"/>
    </location>
</feature>
<evidence type="ECO:0000313" key="2">
    <source>
        <dbReference type="EMBL" id="OHV28213.1"/>
    </source>
</evidence>
<keyword evidence="1" id="KW-0472">Membrane</keyword>
<keyword evidence="3" id="KW-1185">Reference proteome</keyword>
<dbReference type="Proteomes" id="UP000179769">
    <property type="component" value="Unassembled WGS sequence"/>
</dbReference>
<evidence type="ECO:0000313" key="3">
    <source>
        <dbReference type="Proteomes" id="UP000179769"/>
    </source>
</evidence>
<evidence type="ECO:0000256" key="1">
    <source>
        <dbReference type="SAM" id="Phobius"/>
    </source>
</evidence>